<keyword evidence="2" id="KW-0548">Nucleotidyltransferase</keyword>
<organism evidence="8 9">
    <name type="scientific">Microthlaspi erraticum</name>
    <dbReference type="NCBI Taxonomy" id="1685480"/>
    <lineage>
        <taxon>Eukaryota</taxon>
        <taxon>Viridiplantae</taxon>
        <taxon>Streptophyta</taxon>
        <taxon>Embryophyta</taxon>
        <taxon>Tracheophyta</taxon>
        <taxon>Spermatophyta</taxon>
        <taxon>Magnoliopsida</taxon>
        <taxon>eudicotyledons</taxon>
        <taxon>Gunneridae</taxon>
        <taxon>Pentapetalae</taxon>
        <taxon>rosids</taxon>
        <taxon>malvids</taxon>
        <taxon>Brassicales</taxon>
        <taxon>Brassicaceae</taxon>
        <taxon>Coluteocarpeae</taxon>
        <taxon>Microthlaspi</taxon>
    </lineage>
</organism>
<keyword evidence="1" id="KW-0808">Transferase</keyword>
<sequence length="262" mass="30106">MQDEASMSLVLGTPFLTTVGAMFDFRKGQVSFSEIKKKVFYPGVPTETSCCTTIYSEERAILDPGDDIKRSQDVPQEALYIRSYDIYKPAQGECQGVSSDSGSVLAPKDHHTWDVFKLETRPRAPPRPAPSESPWYRHIANYLAAEHPPPQFFGYKKKKFLRDVKRYIWDEPCLYKVGAVFGQKIDEKVNVIYYASRTMDDAQVKYATTKKELLAVVFAFEKFRNYLVGSKVIVYTDHAALRHIYAKKDTKPRLIGWFLLKY</sequence>
<dbReference type="PANTHER" id="PTHR34072">
    <property type="entry name" value="ENZYMATIC POLYPROTEIN-RELATED"/>
    <property type="match status" value="1"/>
</dbReference>
<proteinExistence type="predicted"/>
<gene>
    <name evidence="8" type="ORF">MERR_LOCUS13393</name>
</gene>
<dbReference type="CDD" id="cd09274">
    <property type="entry name" value="RNase_HI_RT_Ty3"/>
    <property type="match status" value="1"/>
</dbReference>
<dbReference type="EMBL" id="CACVBM020001050">
    <property type="protein sequence ID" value="CAA7026158.1"/>
    <property type="molecule type" value="Genomic_DNA"/>
</dbReference>
<keyword evidence="6" id="KW-0695">RNA-directed DNA polymerase</keyword>
<evidence type="ECO:0000256" key="3">
    <source>
        <dbReference type="ARBA" id="ARBA00022722"/>
    </source>
</evidence>
<reference evidence="8" key="1">
    <citation type="submission" date="2020-01" db="EMBL/GenBank/DDBJ databases">
        <authorList>
            <person name="Mishra B."/>
        </authorList>
    </citation>
    <scope>NUCLEOTIDE SEQUENCE [LARGE SCALE GENOMIC DNA]</scope>
</reference>
<evidence type="ECO:0000259" key="7">
    <source>
        <dbReference type="Pfam" id="PF17917"/>
    </source>
</evidence>
<evidence type="ECO:0000313" key="9">
    <source>
        <dbReference type="Proteomes" id="UP000467841"/>
    </source>
</evidence>
<dbReference type="Pfam" id="PF17917">
    <property type="entry name" value="RT_RNaseH"/>
    <property type="match status" value="1"/>
</dbReference>
<evidence type="ECO:0000256" key="4">
    <source>
        <dbReference type="ARBA" id="ARBA00022759"/>
    </source>
</evidence>
<dbReference type="InterPro" id="IPR043502">
    <property type="entry name" value="DNA/RNA_pol_sf"/>
</dbReference>
<evidence type="ECO:0000313" key="8">
    <source>
        <dbReference type="EMBL" id="CAA7026158.1"/>
    </source>
</evidence>
<dbReference type="GO" id="GO:0003964">
    <property type="term" value="F:RNA-directed DNA polymerase activity"/>
    <property type="evidence" value="ECO:0007669"/>
    <property type="project" value="UniProtKB-KW"/>
</dbReference>
<name>A0A6D2I8F9_9BRAS</name>
<dbReference type="PANTHER" id="PTHR34072:SF57">
    <property type="entry name" value="RNA-DIRECTED DNA POLYMERASE"/>
    <property type="match status" value="1"/>
</dbReference>
<dbReference type="Proteomes" id="UP000467841">
    <property type="component" value="Unassembled WGS sequence"/>
</dbReference>
<evidence type="ECO:0000256" key="5">
    <source>
        <dbReference type="ARBA" id="ARBA00022801"/>
    </source>
</evidence>
<protein>
    <recommendedName>
        <fullName evidence="7">Reverse transcriptase RNase H-like domain-containing protein</fullName>
    </recommendedName>
</protein>
<keyword evidence="3" id="KW-0540">Nuclease</keyword>
<dbReference type="SUPFAM" id="SSF56672">
    <property type="entry name" value="DNA/RNA polymerases"/>
    <property type="match status" value="1"/>
</dbReference>
<comment type="caution">
    <text evidence="8">The sequence shown here is derived from an EMBL/GenBank/DDBJ whole genome shotgun (WGS) entry which is preliminary data.</text>
</comment>
<feature type="domain" description="Reverse transcriptase RNase H-like" evidence="7">
    <location>
        <begin position="175"/>
        <end position="259"/>
    </location>
</feature>
<dbReference type="Gene3D" id="3.10.20.370">
    <property type="match status" value="1"/>
</dbReference>
<keyword evidence="9" id="KW-1185">Reference proteome</keyword>
<dbReference type="InterPro" id="IPR041373">
    <property type="entry name" value="RT_RNaseH"/>
</dbReference>
<evidence type="ECO:0000256" key="1">
    <source>
        <dbReference type="ARBA" id="ARBA00022679"/>
    </source>
</evidence>
<keyword evidence="4" id="KW-0255">Endonuclease</keyword>
<evidence type="ECO:0000256" key="6">
    <source>
        <dbReference type="ARBA" id="ARBA00022918"/>
    </source>
</evidence>
<dbReference type="AlphaFoldDB" id="A0A6D2I8F9"/>
<evidence type="ECO:0000256" key="2">
    <source>
        <dbReference type="ARBA" id="ARBA00022695"/>
    </source>
</evidence>
<dbReference type="OrthoDB" id="1717786at2759"/>
<accession>A0A6D2I8F9</accession>
<keyword evidence="5" id="KW-0378">Hydrolase</keyword>
<dbReference type="GO" id="GO:0016787">
    <property type="term" value="F:hydrolase activity"/>
    <property type="evidence" value="ECO:0007669"/>
    <property type="project" value="UniProtKB-KW"/>
</dbReference>
<dbReference type="GO" id="GO:0004519">
    <property type="term" value="F:endonuclease activity"/>
    <property type="evidence" value="ECO:0007669"/>
    <property type="project" value="UniProtKB-KW"/>
</dbReference>